<dbReference type="SUPFAM" id="SSF46894">
    <property type="entry name" value="C-terminal effector domain of the bipartite response regulators"/>
    <property type="match status" value="1"/>
</dbReference>
<feature type="domain" description="DUF2087" evidence="3">
    <location>
        <begin position="161"/>
        <end position="228"/>
    </location>
</feature>
<keyword evidence="2" id="KW-0804">Transcription</keyword>
<dbReference type="Pfam" id="PF09860">
    <property type="entry name" value="DUF2087"/>
    <property type="match status" value="1"/>
</dbReference>
<dbReference type="InterPro" id="IPR016032">
    <property type="entry name" value="Sig_transdc_resp-reg_C-effctor"/>
</dbReference>
<proteinExistence type="predicted"/>
<sequence length="237" mass="27190">MTIANLSLNDLKNGWHSTANGFVCNYCQATWPNTAPLSQRQEHLDLVHGGNRSQLLHLQSRYNTLTSKQQDLLTAFATGIKDQALAEQLQVAPSTIRHQKFTFREKAKQAKLYLATYETVFESPTTVSANDPTIAEMQLPSEDKVAHVLKAYFDFDHEPLQLKRWPIQQSRLKIVLARIIEEFPRHRNWSKATIDQRLKSIYFDVATLRRALIQYGYLTWDQQTKRYTVSVAQGGGI</sequence>
<protein>
    <submittedName>
        <fullName evidence="4">DUF2087 domain-containing protein</fullName>
    </submittedName>
</protein>
<keyword evidence="1" id="KW-0805">Transcription regulation</keyword>
<evidence type="ECO:0000313" key="5">
    <source>
        <dbReference type="Proteomes" id="UP001227831"/>
    </source>
</evidence>
<gene>
    <name evidence="4" type="ORF">RA086_06935</name>
</gene>
<dbReference type="EMBL" id="JAVCWF010000001">
    <property type="protein sequence ID" value="MDQ7937360.1"/>
    <property type="molecule type" value="Genomic_DNA"/>
</dbReference>
<evidence type="ECO:0000256" key="2">
    <source>
        <dbReference type="ARBA" id="ARBA00023163"/>
    </source>
</evidence>
<dbReference type="RefSeq" id="WP_308703111.1">
    <property type="nucleotide sequence ID" value="NZ_AP027463.1"/>
</dbReference>
<comment type="caution">
    <text evidence="4">The sequence shown here is derived from an EMBL/GenBank/DDBJ whole genome shotgun (WGS) entry which is preliminary data.</text>
</comment>
<reference evidence="4 5" key="1">
    <citation type="journal article" date="2023" name="Int. J. Syst. Evol. Microbiol.">
        <title>Lactiplantibacillus brownii sp. nov., a novel psychrotolerant species isolated from sauerkraut.</title>
        <authorList>
            <person name="Heng Y.C."/>
            <person name="Silvaraju S."/>
            <person name="Lee J.K.Y."/>
            <person name="Kittelmann S."/>
        </authorList>
    </citation>
    <scope>NUCLEOTIDE SEQUENCE [LARGE SCALE GENOMIC DNA]</scope>
    <source>
        <strain evidence="4 5">WILCCON 0030</strain>
    </source>
</reference>
<evidence type="ECO:0000256" key="1">
    <source>
        <dbReference type="ARBA" id="ARBA00023015"/>
    </source>
</evidence>
<dbReference type="Proteomes" id="UP001227831">
    <property type="component" value="Unassembled WGS sequence"/>
</dbReference>
<name>A0ABU1A8W3_9LACO</name>
<keyword evidence="5" id="KW-1185">Reference proteome</keyword>
<dbReference type="InterPro" id="IPR018656">
    <property type="entry name" value="DUF2087"/>
</dbReference>
<accession>A0ABU1A8W3</accession>
<evidence type="ECO:0000259" key="3">
    <source>
        <dbReference type="Pfam" id="PF09860"/>
    </source>
</evidence>
<organism evidence="4 5">
    <name type="scientific">Lactiplantibacillus brownii</name>
    <dbReference type="NCBI Taxonomy" id="3069269"/>
    <lineage>
        <taxon>Bacteria</taxon>
        <taxon>Bacillati</taxon>
        <taxon>Bacillota</taxon>
        <taxon>Bacilli</taxon>
        <taxon>Lactobacillales</taxon>
        <taxon>Lactobacillaceae</taxon>
        <taxon>Lactiplantibacillus</taxon>
    </lineage>
</organism>
<evidence type="ECO:0000313" key="4">
    <source>
        <dbReference type="EMBL" id="MDQ7937360.1"/>
    </source>
</evidence>